<feature type="compositionally biased region" description="Basic and acidic residues" evidence="1">
    <location>
        <begin position="1"/>
        <end position="11"/>
    </location>
</feature>
<dbReference type="Proteomes" id="UP000823775">
    <property type="component" value="Unassembled WGS sequence"/>
</dbReference>
<proteinExistence type="predicted"/>
<dbReference type="EMBL" id="JACEIK010005164">
    <property type="protein sequence ID" value="MCE0480855.1"/>
    <property type="molecule type" value="Genomic_DNA"/>
</dbReference>
<name>A0ABS8VKG6_DATST</name>
<evidence type="ECO:0000256" key="1">
    <source>
        <dbReference type="SAM" id="MobiDB-lite"/>
    </source>
</evidence>
<evidence type="ECO:0000313" key="2">
    <source>
        <dbReference type="EMBL" id="MCE0480855.1"/>
    </source>
</evidence>
<comment type="caution">
    <text evidence="2">The sequence shown here is derived from an EMBL/GenBank/DDBJ whole genome shotgun (WGS) entry which is preliminary data.</text>
</comment>
<accession>A0ABS8VKG6</accession>
<sequence length="83" mass="9635">VGTSVEHGKQSEKKKKKESMGNAYKTDVFTKTVRVWLHRLRFSSPSWVRPLIDTLSSRKTVHPLTRRLRISSRWFPETLALVG</sequence>
<protein>
    <submittedName>
        <fullName evidence="2">Uncharacterized protein</fullName>
    </submittedName>
</protein>
<gene>
    <name evidence="2" type="ORF">HAX54_038019</name>
</gene>
<reference evidence="2 3" key="1">
    <citation type="journal article" date="2021" name="BMC Genomics">
        <title>Datura genome reveals duplications of psychoactive alkaloid biosynthetic genes and high mutation rate following tissue culture.</title>
        <authorList>
            <person name="Rajewski A."/>
            <person name="Carter-House D."/>
            <person name="Stajich J."/>
            <person name="Litt A."/>
        </authorList>
    </citation>
    <scope>NUCLEOTIDE SEQUENCE [LARGE SCALE GENOMIC DNA]</scope>
    <source>
        <strain evidence="2">AR-01</strain>
    </source>
</reference>
<organism evidence="2 3">
    <name type="scientific">Datura stramonium</name>
    <name type="common">Jimsonweed</name>
    <name type="synonym">Common thornapple</name>
    <dbReference type="NCBI Taxonomy" id="4076"/>
    <lineage>
        <taxon>Eukaryota</taxon>
        <taxon>Viridiplantae</taxon>
        <taxon>Streptophyta</taxon>
        <taxon>Embryophyta</taxon>
        <taxon>Tracheophyta</taxon>
        <taxon>Spermatophyta</taxon>
        <taxon>Magnoliopsida</taxon>
        <taxon>eudicotyledons</taxon>
        <taxon>Gunneridae</taxon>
        <taxon>Pentapetalae</taxon>
        <taxon>asterids</taxon>
        <taxon>lamiids</taxon>
        <taxon>Solanales</taxon>
        <taxon>Solanaceae</taxon>
        <taxon>Solanoideae</taxon>
        <taxon>Datureae</taxon>
        <taxon>Datura</taxon>
    </lineage>
</organism>
<feature type="non-terminal residue" evidence="2">
    <location>
        <position position="1"/>
    </location>
</feature>
<keyword evidence="3" id="KW-1185">Reference proteome</keyword>
<evidence type="ECO:0000313" key="3">
    <source>
        <dbReference type="Proteomes" id="UP000823775"/>
    </source>
</evidence>
<feature type="region of interest" description="Disordered" evidence="1">
    <location>
        <begin position="1"/>
        <end position="23"/>
    </location>
</feature>